<dbReference type="EMBL" id="KV425921">
    <property type="protein sequence ID" value="KZV98246.1"/>
    <property type="molecule type" value="Genomic_DNA"/>
</dbReference>
<reference evidence="1 2" key="1">
    <citation type="journal article" date="2016" name="Mol. Biol. Evol.">
        <title>Comparative Genomics of Early-Diverging Mushroom-Forming Fungi Provides Insights into the Origins of Lignocellulose Decay Capabilities.</title>
        <authorList>
            <person name="Nagy L.G."/>
            <person name="Riley R."/>
            <person name="Tritt A."/>
            <person name="Adam C."/>
            <person name="Daum C."/>
            <person name="Floudas D."/>
            <person name="Sun H."/>
            <person name="Yadav J.S."/>
            <person name="Pangilinan J."/>
            <person name="Larsson K.H."/>
            <person name="Matsuura K."/>
            <person name="Barry K."/>
            <person name="Labutti K."/>
            <person name="Kuo R."/>
            <person name="Ohm R.A."/>
            <person name="Bhattacharya S.S."/>
            <person name="Shirouzu T."/>
            <person name="Yoshinaga Y."/>
            <person name="Martin F.M."/>
            <person name="Grigoriev I.V."/>
            <person name="Hibbett D.S."/>
        </authorList>
    </citation>
    <scope>NUCLEOTIDE SEQUENCE [LARGE SCALE GENOMIC DNA]</scope>
    <source>
        <strain evidence="1 2">HHB12029</strain>
    </source>
</reference>
<organism evidence="1 2">
    <name type="scientific">Exidia glandulosa HHB12029</name>
    <dbReference type="NCBI Taxonomy" id="1314781"/>
    <lineage>
        <taxon>Eukaryota</taxon>
        <taxon>Fungi</taxon>
        <taxon>Dikarya</taxon>
        <taxon>Basidiomycota</taxon>
        <taxon>Agaricomycotina</taxon>
        <taxon>Agaricomycetes</taxon>
        <taxon>Auriculariales</taxon>
        <taxon>Exidiaceae</taxon>
        <taxon>Exidia</taxon>
    </lineage>
</organism>
<evidence type="ECO:0000313" key="1">
    <source>
        <dbReference type="EMBL" id="KZV98246.1"/>
    </source>
</evidence>
<protein>
    <submittedName>
        <fullName evidence="1">Uncharacterized protein</fullName>
    </submittedName>
</protein>
<sequence length="60" mass="6848">MAHVAMGRDMMPLNLCACASCSICTHSRVKQRMRRAQPHRYVCPQSFRIELQVDCPTVGR</sequence>
<dbReference type="AlphaFoldDB" id="A0A165LS39"/>
<name>A0A165LS39_EXIGL</name>
<gene>
    <name evidence="1" type="ORF">EXIGLDRAFT_322099</name>
</gene>
<accession>A0A165LS39</accession>
<evidence type="ECO:0000313" key="2">
    <source>
        <dbReference type="Proteomes" id="UP000077266"/>
    </source>
</evidence>
<proteinExistence type="predicted"/>
<dbReference type="Proteomes" id="UP000077266">
    <property type="component" value="Unassembled WGS sequence"/>
</dbReference>
<keyword evidence="2" id="KW-1185">Reference proteome</keyword>
<dbReference type="InParanoid" id="A0A165LS39"/>